<organism evidence="2 3">
    <name type="scientific">Paenibacillus agricola</name>
    <dbReference type="NCBI Taxonomy" id="2716264"/>
    <lineage>
        <taxon>Bacteria</taxon>
        <taxon>Bacillati</taxon>
        <taxon>Bacillota</taxon>
        <taxon>Bacilli</taxon>
        <taxon>Bacillales</taxon>
        <taxon>Paenibacillaceae</taxon>
        <taxon>Paenibacillus</taxon>
    </lineage>
</organism>
<evidence type="ECO:0000313" key="3">
    <source>
        <dbReference type="Proteomes" id="UP001165962"/>
    </source>
</evidence>
<comment type="caution">
    <text evidence="2">The sequence shown here is derived from an EMBL/GenBank/DDBJ whole genome shotgun (WGS) entry which is preliminary data.</text>
</comment>
<dbReference type="Proteomes" id="UP001165962">
    <property type="component" value="Unassembled WGS sequence"/>
</dbReference>
<proteinExistence type="predicted"/>
<evidence type="ECO:0000256" key="1">
    <source>
        <dbReference type="SAM" id="MobiDB-lite"/>
    </source>
</evidence>
<sequence>MATPEYEEMEDLQAFVAGKFGPEVDSVGIQSTEQVESIEGNEPVGEAEQSEQTEYSSWKNNKENFDSSPLVAAAIEAVSFQFPNKLHSIGKLFRMKTRRQVHPNSRASDPACTRMGLFRHGQEAHRYLETFPVSTRIPGWH</sequence>
<feature type="region of interest" description="Disordered" evidence="1">
    <location>
        <begin position="27"/>
        <end position="61"/>
    </location>
</feature>
<gene>
    <name evidence="2" type="ORF">G9U52_37485</name>
</gene>
<protein>
    <submittedName>
        <fullName evidence="2">Uncharacterized protein</fullName>
    </submittedName>
</protein>
<reference evidence="2" key="1">
    <citation type="submission" date="2020-03" db="EMBL/GenBank/DDBJ databases">
        <title>Draft sequencing of Paenibacilllus sp. S3N08.</title>
        <authorList>
            <person name="Kim D.-U."/>
        </authorList>
    </citation>
    <scope>NUCLEOTIDE SEQUENCE</scope>
    <source>
        <strain evidence="2">S3N08</strain>
    </source>
</reference>
<accession>A0ABX0JM13</accession>
<name>A0ABX0JM13_9BACL</name>
<dbReference type="RefSeq" id="WP_166158165.1">
    <property type="nucleotide sequence ID" value="NZ_JAAOIW010000034.1"/>
</dbReference>
<feature type="compositionally biased region" description="Polar residues" evidence="1">
    <location>
        <begin position="50"/>
        <end position="59"/>
    </location>
</feature>
<keyword evidence="3" id="KW-1185">Reference proteome</keyword>
<dbReference type="EMBL" id="JAAOIW010000034">
    <property type="protein sequence ID" value="NHN35396.1"/>
    <property type="molecule type" value="Genomic_DNA"/>
</dbReference>
<evidence type="ECO:0000313" key="2">
    <source>
        <dbReference type="EMBL" id="NHN35396.1"/>
    </source>
</evidence>